<evidence type="ECO:0000256" key="5">
    <source>
        <dbReference type="ARBA" id="ARBA00023212"/>
    </source>
</evidence>
<keyword evidence="8" id="KW-1185">Reference proteome</keyword>
<dbReference type="Pfam" id="PF06886">
    <property type="entry name" value="TPX2"/>
    <property type="match status" value="1"/>
</dbReference>
<feature type="compositionally biased region" description="Basic and acidic residues" evidence="6">
    <location>
        <begin position="7"/>
        <end position="16"/>
    </location>
</feature>
<evidence type="ECO:0000256" key="4">
    <source>
        <dbReference type="ARBA" id="ARBA00022701"/>
    </source>
</evidence>
<dbReference type="RefSeq" id="XP_039122774.1">
    <property type="nucleotide sequence ID" value="XM_039266840.1"/>
</dbReference>
<reference evidence="9" key="1">
    <citation type="submission" date="2025-08" db="UniProtKB">
        <authorList>
            <consortium name="RefSeq"/>
        </authorList>
    </citation>
    <scope>IDENTIFICATION</scope>
</reference>
<evidence type="ECO:0000313" key="9">
    <source>
        <dbReference type="RefSeq" id="XP_039122774.1"/>
    </source>
</evidence>
<dbReference type="AlphaFoldDB" id="A0AB40B7M6"/>
<evidence type="ECO:0000259" key="7">
    <source>
        <dbReference type="Pfam" id="PF06886"/>
    </source>
</evidence>
<keyword evidence="5" id="KW-0206">Cytoskeleton</keyword>
<feature type="compositionally biased region" description="Polar residues" evidence="6">
    <location>
        <begin position="106"/>
        <end position="121"/>
    </location>
</feature>
<comment type="subcellular location">
    <subcellularLocation>
        <location evidence="1">Cytoplasm</location>
        <location evidence="1">Cytoskeleton</location>
    </subcellularLocation>
</comment>
<sequence length="187" mass="20835">MNQMKGKVSEKEEIGTKKLNLNSKAKHSIEELEIKLKKSSTFKASPLPSFYSKRIASPKAKQLEKEEEKEKNKLQKSATFKPSPSPNFYQKNPANSRNPDLAVKSPVQSKTPTLNLQSKSLSRAESKKMDLTTKTAPQIARERTRETIKKLFKGPWKASNAKQDAETKNSENGEVSSSEGNNVAVDA</sequence>
<feature type="compositionally biased region" description="Low complexity" evidence="6">
    <location>
        <begin position="172"/>
        <end position="187"/>
    </location>
</feature>
<accession>A0AB40B7M6</accession>
<comment type="similarity">
    <text evidence="2">Belongs to the TPX2 family.</text>
</comment>
<evidence type="ECO:0000313" key="8">
    <source>
        <dbReference type="Proteomes" id="UP001515500"/>
    </source>
</evidence>
<feature type="domain" description="TPX2 C-terminal" evidence="7">
    <location>
        <begin position="7"/>
        <end position="64"/>
    </location>
</feature>
<dbReference type="Proteomes" id="UP001515500">
    <property type="component" value="Chromosome 4"/>
</dbReference>
<feature type="region of interest" description="Disordered" evidence="6">
    <location>
        <begin position="44"/>
        <end position="187"/>
    </location>
</feature>
<evidence type="ECO:0000256" key="3">
    <source>
        <dbReference type="ARBA" id="ARBA00022490"/>
    </source>
</evidence>
<feature type="region of interest" description="Disordered" evidence="6">
    <location>
        <begin position="1"/>
        <end position="28"/>
    </location>
</feature>
<dbReference type="GO" id="GO:0005874">
    <property type="term" value="C:microtubule"/>
    <property type="evidence" value="ECO:0007669"/>
    <property type="project" value="UniProtKB-KW"/>
</dbReference>
<dbReference type="InterPro" id="IPR027329">
    <property type="entry name" value="TPX2_C"/>
</dbReference>
<feature type="compositionally biased region" description="Basic and acidic residues" evidence="6">
    <location>
        <begin position="61"/>
        <end position="73"/>
    </location>
</feature>
<keyword evidence="3" id="KW-0963">Cytoplasm</keyword>
<dbReference type="GeneID" id="120259265"/>
<protein>
    <submittedName>
        <fullName evidence="9">Protein WVD2-like 4 isoform X1</fullName>
    </submittedName>
</protein>
<feature type="compositionally biased region" description="Polar residues" evidence="6">
    <location>
        <begin position="77"/>
        <end position="98"/>
    </location>
</feature>
<evidence type="ECO:0000256" key="6">
    <source>
        <dbReference type="SAM" id="MobiDB-lite"/>
    </source>
</evidence>
<evidence type="ECO:0000256" key="1">
    <source>
        <dbReference type="ARBA" id="ARBA00004245"/>
    </source>
</evidence>
<keyword evidence="4" id="KW-0493">Microtubule</keyword>
<organism evidence="8 9">
    <name type="scientific">Dioscorea cayennensis subsp. rotundata</name>
    <name type="common">White Guinea yam</name>
    <name type="synonym">Dioscorea rotundata</name>
    <dbReference type="NCBI Taxonomy" id="55577"/>
    <lineage>
        <taxon>Eukaryota</taxon>
        <taxon>Viridiplantae</taxon>
        <taxon>Streptophyta</taxon>
        <taxon>Embryophyta</taxon>
        <taxon>Tracheophyta</taxon>
        <taxon>Spermatophyta</taxon>
        <taxon>Magnoliopsida</taxon>
        <taxon>Liliopsida</taxon>
        <taxon>Dioscoreales</taxon>
        <taxon>Dioscoreaceae</taxon>
        <taxon>Dioscorea</taxon>
    </lineage>
</organism>
<proteinExistence type="inferred from homology"/>
<evidence type="ECO:0000256" key="2">
    <source>
        <dbReference type="ARBA" id="ARBA00005885"/>
    </source>
</evidence>
<feature type="compositionally biased region" description="Basic and acidic residues" evidence="6">
    <location>
        <begin position="122"/>
        <end position="131"/>
    </location>
</feature>
<feature type="compositionally biased region" description="Basic and acidic residues" evidence="6">
    <location>
        <begin position="140"/>
        <end position="149"/>
    </location>
</feature>
<name>A0AB40B7M6_DIOCR</name>
<gene>
    <name evidence="9" type="primary">LOC120259265</name>
</gene>